<keyword evidence="4" id="KW-0479">Metal-binding</keyword>
<evidence type="ECO:0000313" key="12">
    <source>
        <dbReference type="Proteomes" id="UP000055702"/>
    </source>
</evidence>
<dbReference type="InterPro" id="IPR038371">
    <property type="entry name" value="Cu_polyphenol_OxRdtase_sf"/>
</dbReference>
<name>A0A125BEC6_SHEFR</name>
<evidence type="ECO:0000256" key="8">
    <source>
        <dbReference type="ARBA" id="ARBA00048968"/>
    </source>
</evidence>
<dbReference type="CDD" id="cd16833">
    <property type="entry name" value="YfiH"/>
    <property type="match status" value="1"/>
</dbReference>
<keyword evidence="5" id="KW-0378">Hydrolase</keyword>
<dbReference type="RefSeq" id="WP_059746301.1">
    <property type="nucleotide sequence ID" value="NZ_JBOZOX010000028.1"/>
</dbReference>
<dbReference type="EMBL" id="LRDC01000025">
    <property type="protein sequence ID" value="KVX01374.1"/>
    <property type="molecule type" value="Genomic_DNA"/>
</dbReference>
<comment type="similarity">
    <text evidence="2 10">Belongs to the purine nucleoside phosphorylase YfiH/LACC1 family.</text>
</comment>
<evidence type="ECO:0000256" key="4">
    <source>
        <dbReference type="ARBA" id="ARBA00022723"/>
    </source>
</evidence>
<reference evidence="11 12" key="1">
    <citation type="submission" date="2016-01" db="EMBL/GenBank/DDBJ databases">
        <title>Draft genome of the antarctic isolate Shewanella frigidimarina Ag06-30.</title>
        <authorList>
            <person name="Parmeciano Di Noto G."/>
            <person name="Vazquez S."/>
            <person name="Mac Cormack W."/>
            <person name="Iriarte A."/>
            <person name="Quiroga C."/>
        </authorList>
    </citation>
    <scope>NUCLEOTIDE SEQUENCE [LARGE SCALE GENOMIC DNA]</scope>
    <source>
        <strain evidence="11 12">Ag06-30</strain>
    </source>
</reference>
<organism evidence="11">
    <name type="scientific">Shewanella frigidimarina</name>
    <dbReference type="NCBI Taxonomy" id="56812"/>
    <lineage>
        <taxon>Bacteria</taxon>
        <taxon>Pseudomonadati</taxon>
        <taxon>Pseudomonadota</taxon>
        <taxon>Gammaproteobacteria</taxon>
        <taxon>Alteromonadales</taxon>
        <taxon>Shewanellaceae</taxon>
        <taxon>Shewanella</taxon>
    </lineage>
</organism>
<evidence type="ECO:0000256" key="7">
    <source>
        <dbReference type="ARBA" id="ARBA00047989"/>
    </source>
</evidence>
<dbReference type="Proteomes" id="UP000055702">
    <property type="component" value="Unassembled WGS sequence"/>
</dbReference>
<dbReference type="InterPro" id="IPR003730">
    <property type="entry name" value="Cu_polyphenol_OxRdtase"/>
</dbReference>
<dbReference type="GO" id="GO:0005507">
    <property type="term" value="F:copper ion binding"/>
    <property type="evidence" value="ECO:0007669"/>
    <property type="project" value="TreeGrafter"/>
</dbReference>
<dbReference type="GO" id="GO:0016787">
    <property type="term" value="F:hydrolase activity"/>
    <property type="evidence" value="ECO:0007669"/>
    <property type="project" value="UniProtKB-KW"/>
</dbReference>
<dbReference type="InterPro" id="IPR011324">
    <property type="entry name" value="Cytotoxic_necrot_fac-like_cat"/>
</dbReference>
<evidence type="ECO:0000256" key="5">
    <source>
        <dbReference type="ARBA" id="ARBA00022801"/>
    </source>
</evidence>
<evidence type="ECO:0000256" key="9">
    <source>
        <dbReference type="ARBA" id="ARBA00049893"/>
    </source>
</evidence>
<dbReference type="NCBIfam" id="TIGR00726">
    <property type="entry name" value="peptidoglycan editing factor PgeF"/>
    <property type="match status" value="1"/>
</dbReference>
<dbReference type="SUPFAM" id="SSF64438">
    <property type="entry name" value="CNF1/YfiH-like putative cysteine hydrolases"/>
    <property type="match status" value="1"/>
</dbReference>
<comment type="catalytic activity">
    <reaction evidence="9">
        <text>S-methyl-5'-thioadenosine + phosphate = 5-(methylsulfanyl)-alpha-D-ribose 1-phosphate + adenine</text>
        <dbReference type="Rhea" id="RHEA:11852"/>
        <dbReference type="ChEBI" id="CHEBI:16708"/>
        <dbReference type="ChEBI" id="CHEBI:17509"/>
        <dbReference type="ChEBI" id="CHEBI:43474"/>
        <dbReference type="ChEBI" id="CHEBI:58533"/>
        <dbReference type="EC" id="2.4.2.28"/>
    </reaction>
    <physiologicalReaction direction="left-to-right" evidence="9">
        <dbReference type="Rhea" id="RHEA:11853"/>
    </physiologicalReaction>
</comment>
<comment type="catalytic activity">
    <reaction evidence="7">
        <text>adenosine + H2O + H(+) = inosine + NH4(+)</text>
        <dbReference type="Rhea" id="RHEA:24408"/>
        <dbReference type="ChEBI" id="CHEBI:15377"/>
        <dbReference type="ChEBI" id="CHEBI:15378"/>
        <dbReference type="ChEBI" id="CHEBI:16335"/>
        <dbReference type="ChEBI" id="CHEBI:17596"/>
        <dbReference type="ChEBI" id="CHEBI:28938"/>
        <dbReference type="EC" id="3.5.4.4"/>
    </reaction>
    <physiologicalReaction direction="left-to-right" evidence="7">
        <dbReference type="Rhea" id="RHEA:24409"/>
    </physiologicalReaction>
</comment>
<evidence type="ECO:0000256" key="2">
    <source>
        <dbReference type="ARBA" id="ARBA00007353"/>
    </source>
</evidence>
<dbReference type="Pfam" id="PF02578">
    <property type="entry name" value="Cu-oxidase_4"/>
    <property type="match status" value="1"/>
</dbReference>
<proteinExistence type="inferred from homology"/>
<evidence type="ECO:0000256" key="10">
    <source>
        <dbReference type="RuleBase" id="RU361274"/>
    </source>
</evidence>
<sequence length="242" mass="26176">MLEHDWPIPVNVAIAMTNRFGGVSVSPFDSLNLGLHVGDKPQDVFANRAILTQQLSLPAEPIWLEQVHGTKVVDVQTLMPGSAIALADGSYSNQFGHVCTVMTADCLPILLCNQQGTEVAAVHAGWRGLCEGVIEQALAMFHSPPSALIAYLGPAIGPCAFEVGSEVREAFINKNPQAATHFVQNNAKYLADLVSLAKLRLSTAGVTQTYSADVCTFSEPDYFSYRRDKQTGRMASLIWLKS</sequence>
<evidence type="ECO:0000313" key="11">
    <source>
        <dbReference type="EMBL" id="KVX01374.1"/>
    </source>
</evidence>
<keyword evidence="3" id="KW-0808">Transferase</keyword>
<dbReference type="Gene3D" id="3.60.140.10">
    <property type="entry name" value="CNF1/YfiH-like putative cysteine hydrolases"/>
    <property type="match status" value="1"/>
</dbReference>
<evidence type="ECO:0000256" key="6">
    <source>
        <dbReference type="ARBA" id="ARBA00022833"/>
    </source>
</evidence>
<protein>
    <recommendedName>
        <fullName evidence="10">Purine nucleoside phosphorylase</fullName>
    </recommendedName>
</protein>
<dbReference type="PANTHER" id="PTHR30616">
    <property type="entry name" value="UNCHARACTERIZED PROTEIN YFIH"/>
    <property type="match status" value="1"/>
</dbReference>
<comment type="caution">
    <text evidence="11">The sequence shown here is derived from an EMBL/GenBank/DDBJ whole genome shotgun (WGS) entry which is preliminary data.</text>
</comment>
<keyword evidence="6" id="KW-0862">Zinc</keyword>
<evidence type="ECO:0000256" key="3">
    <source>
        <dbReference type="ARBA" id="ARBA00022679"/>
    </source>
</evidence>
<gene>
    <name evidence="11" type="ORF">AWJ07_18155</name>
</gene>
<comment type="catalytic activity">
    <reaction evidence="1">
        <text>inosine + phosphate = alpha-D-ribose 1-phosphate + hypoxanthine</text>
        <dbReference type="Rhea" id="RHEA:27646"/>
        <dbReference type="ChEBI" id="CHEBI:17368"/>
        <dbReference type="ChEBI" id="CHEBI:17596"/>
        <dbReference type="ChEBI" id="CHEBI:43474"/>
        <dbReference type="ChEBI" id="CHEBI:57720"/>
        <dbReference type="EC" id="2.4.2.1"/>
    </reaction>
    <physiologicalReaction direction="left-to-right" evidence="1">
        <dbReference type="Rhea" id="RHEA:27647"/>
    </physiologicalReaction>
</comment>
<dbReference type="AlphaFoldDB" id="A0A125BEC6"/>
<accession>A0A125BEC6</accession>
<evidence type="ECO:0000256" key="1">
    <source>
        <dbReference type="ARBA" id="ARBA00000553"/>
    </source>
</evidence>
<dbReference type="PANTHER" id="PTHR30616:SF2">
    <property type="entry name" value="PURINE NUCLEOSIDE PHOSPHORYLASE LACC1"/>
    <property type="match status" value="1"/>
</dbReference>
<comment type="catalytic activity">
    <reaction evidence="8">
        <text>adenosine + phosphate = alpha-D-ribose 1-phosphate + adenine</text>
        <dbReference type="Rhea" id="RHEA:27642"/>
        <dbReference type="ChEBI" id="CHEBI:16335"/>
        <dbReference type="ChEBI" id="CHEBI:16708"/>
        <dbReference type="ChEBI" id="CHEBI:43474"/>
        <dbReference type="ChEBI" id="CHEBI:57720"/>
        <dbReference type="EC" id="2.4.2.1"/>
    </reaction>
    <physiologicalReaction direction="left-to-right" evidence="8">
        <dbReference type="Rhea" id="RHEA:27643"/>
    </physiologicalReaction>
</comment>
<dbReference type="GO" id="GO:0017061">
    <property type="term" value="F:S-methyl-5-thioadenosine phosphorylase activity"/>
    <property type="evidence" value="ECO:0007669"/>
    <property type="project" value="UniProtKB-EC"/>
</dbReference>